<dbReference type="SMART" id="SM00387">
    <property type="entry name" value="HATPase_c"/>
    <property type="match status" value="1"/>
</dbReference>
<evidence type="ECO:0000259" key="15">
    <source>
        <dbReference type="PROSITE" id="PS50112"/>
    </source>
</evidence>
<dbReference type="Gene3D" id="3.30.450.40">
    <property type="match status" value="1"/>
</dbReference>
<dbReference type="Pfam" id="PF02518">
    <property type="entry name" value="HATPase_c"/>
    <property type="match status" value="1"/>
</dbReference>
<dbReference type="SUPFAM" id="SSF47384">
    <property type="entry name" value="Homodimeric domain of signal transducing histidine kinase"/>
    <property type="match status" value="1"/>
</dbReference>
<dbReference type="InterPro" id="IPR036890">
    <property type="entry name" value="HATPase_C_sf"/>
</dbReference>
<dbReference type="OrthoDB" id="9811889at2"/>
<dbReference type="Pfam" id="PF00512">
    <property type="entry name" value="HisKA"/>
    <property type="match status" value="1"/>
</dbReference>
<protein>
    <recommendedName>
        <fullName evidence="10">Sensory/regulatory protein RpfC</fullName>
        <ecNumber evidence="2">2.7.13.3</ecNumber>
    </recommendedName>
</protein>
<evidence type="ECO:0000256" key="10">
    <source>
        <dbReference type="ARBA" id="ARBA00068150"/>
    </source>
</evidence>
<dbReference type="EMBL" id="LVEO01000002">
    <property type="protein sequence ID" value="OCB74722.1"/>
    <property type="molecule type" value="Genomic_DNA"/>
</dbReference>
<dbReference type="PANTHER" id="PTHR45339:SF1">
    <property type="entry name" value="HYBRID SIGNAL TRANSDUCTION HISTIDINE KINASE J"/>
    <property type="match status" value="1"/>
</dbReference>
<reference evidence="17 22" key="4">
    <citation type="submission" date="2019-07" db="EMBL/GenBank/DDBJ databases">
        <title>Whole genome shotgun sequence of Flavobacterium glycines NBRC 105008.</title>
        <authorList>
            <person name="Hosoyama A."/>
            <person name="Uohara A."/>
            <person name="Ohji S."/>
            <person name="Ichikawa N."/>
        </authorList>
    </citation>
    <scope>NUCLEOTIDE SEQUENCE [LARGE SCALE GENOMIC DNA]</scope>
    <source>
        <strain evidence="17 22">NBRC 105008</strain>
    </source>
</reference>
<dbReference type="Proteomes" id="UP000321579">
    <property type="component" value="Unassembled WGS sequence"/>
</dbReference>
<keyword evidence="12" id="KW-0175">Coiled coil</keyword>
<dbReference type="PROSITE" id="PS50113">
    <property type="entry name" value="PAC"/>
    <property type="match status" value="3"/>
</dbReference>
<dbReference type="Pfam" id="PF13426">
    <property type="entry name" value="PAS_9"/>
    <property type="match status" value="2"/>
</dbReference>
<dbReference type="RefSeq" id="WP_066324328.1">
    <property type="nucleotide sequence ID" value="NZ_BJVF01000001.1"/>
</dbReference>
<dbReference type="Gene3D" id="3.30.565.10">
    <property type="entry name" value="Histidine kinase-like ATPase, C-terminal domain"/>
    <property type="match status" value="1"/>
</dbReference>
<evidence type="ECO:0000259" key="16">
    <source>
        <dbReference type="PROSITE" id="PS50113"/>
    </source>
</evidence>
<keyword evidence="6" id="KW-0418">Kinase</keyword>
<keyword evidence="3 11" id="KW-0597">Phosphoprotein</keyword>
<dbReference type="InterPro" id="IPR036097">
    <property type="entry name" value="HisK_dim/P_sf"/>
</dbReference>
<keyword evidence="7" id="KW-0067">ATP-binding</keyword>
<feature type="modified residue" description="4-aspartylphosphate" evidence="11">
    <location>
        <position position="1050"/>
    </location>
</feature>
<evidence type="ECO:0000256" key="1">
    <source>
        <dbReference type="ARBA" id="ARBA00000085"/>
    </source>
</evidence>
<dbReference type="InterPro" id="IPR003018">
    <property type="entry name" value="GAF"/>
</dbReference>
<dbReference type="InterPro" id="IPR003594">
    <property type="entry name" value="HATPase_dom"/>
</dbReference>
<dbReference type="GO" id="GO:0000155">
    <property type="term" value="F:phosphorelay sensor kinase activity"/>
    <property type="evidence" value="ECO:0007669"/>
    <property type="project" value="InterPro"/>
</dbReference>
<dbReference type="InterPro" id="IPR000014">
    <property type="entry name" value="PAS"/>
</dbReference>
<dbReference type="EMBL" id="FNEO01000001">
    <property type="protein sequence ID" value="SDJ11966.1"/>
    <property type="molecule type" value="Genomic_DNA"/>
</dbReference>
<evidence type="ECO:0000313" key="20">
    <source>
        <dbReference type="Proteomes" id="UP000093226"/>
    </source>
</evidence>
<dbReference type="SUPFAM" id="SSF55785">
    <property type="entry name" value="PYP-like sensor domain (PAS domain)"/>
    <property type="match status" value="4"/>
</dbReference>
<dbReference type="SUPFAM" id="SSF52172">
    <property type="entry name" value="CheY-like"/>
    <property type="match status" value="1"/>
</dbReference>
<dbReference type="Gene3D" id="3.30.450.20">
    <property type="entry name" value="PAS domain"/>
    <property type="match status" value="4"/>
</dbReference>
<dbReference type="InterPro" id="IPR003661">
    <property type="entry name" value="HisK_dim/P_dom"/>
</dbReference>
<evidence type="ECO:0000313" key="17">
    <source>
        <dbReference type="EMBL" id="GEL09297.1"/>
    </source>
</evidence>
<evidence type="ECO:0000313" key="18">
    <source>
        <dbReference type="EMBL" id="OCB74722.1"/>
    </source>
</evidence>
<feature type="domain" description="PAC" evidence="16">
    <location>
        <begin position="423"/>
        <end position="475"/>
    </location>
</feature>
<dbReference type="Pfam" id="PF08447">
    <property type="entry name" value="PAS_3"/>
    <property type="match status" value="1"/>
</dbReference>
<feature type="domain" description="PAS" evidence="15">
    <location>
        <begin position="350"/>
        <end position="420"/>
    </location>
</feature>
<dbReference type="Proteomes" id="UP000093226">
    <property type="component" value="Unassembled WGS sequence"/>
</dbReference>
<dbReference type="InterPro" id="IPR035965">
    <property type="entry name" value="PAS-like_dom_sf"/>
</dbReference>
<comment type="catalytic activity">
    <reaction evidence="1">
        <text>ATP + protein L-histidine = ADP + protein N-phospho-L-histidine.</text>
        <dbReference type="EC" id="2.7.13.3"/>
    </reaction>
</comment>
<dbReference type="InterPro" id="IPR004358">
    <property type="entry name" value="Sig_transdc_His_kin-like_C"/>
</dbReference>
<evidence type="ECO:0000313" key="22">
    <source>
        <dbReference type="Proteomes" id="UP000321579"/>
    </source>
</evidence>
<dbReference type="InterPro" id="IPR000700">
    <property type="entry name" value="PAS-assoc_C"/>
</dbReference>
<dbReference type="AlphaFoldDB" id="A0A1B9DYF2"/>
<comment type="caution">
    <text evidence="18">The sequence shown here is derived from an EMBL/GenBank/DDBJ whole genome shotgun (WGS) entry which is preliminary data.</text>
</comment>
<evidence type="ECO:0000313" key="21">
    <source>
        <dbReference type="Proteomes" id="UP000182367"/>
    </source>
</evidence>
<dbReference type="SMART" id="SM00448">
    <property type="entry name" value="REC"/>
    <property type="match status" value="1"/>
</dbReference>
<dbReference type="SMART" id="SM00388">
    <property type="entry name" value="HisKA"/>
    <property type="match status" value="1"/>
</dbReference>
<dbReference type="PANTHER" id="PTHR45339">
    <property type="entry name" value="HYBRID SIGNAL TRANSDUCTION HISTIDINE KINASE J"/>
    <property type="match status" value="1"/>
</dbReference>
<feature type="domain" description="Response regulatory" evidence="14">
    <location>
        <begin position="999"/>
        <end position="1117"/>
    </location>
</feature>
<evidence type="ECO:0000256" key="12">
    <source>
        <dbReference type="SAM" id="Coils"/>
    </source>
</evidence>
<dbReference type="CDD" id="cd16922">
    <property type="entry name" value="HATPase_EvgS-ArcB-TorS-like"/>
    <property type="match status" value="1"/>
</dbReference>
<organism evidence="18 20">
    <name type="scientific">Flavobacterium glycines</name>
    <dbReference type="NCBI Taxonomy" id="551990"/>
    <lineage>
        <taxon>Bacteria</taxon>
        <taxon>Pseudomonadati</taxon>
        <taxon>Bacteroidota</taxon>
        <taxon>Flavobacteriia</taxon>
        <taxon>Flavobacteriales</taxon>
        <taxon>Flavobacteriaceae</taxon>
        <taxon>Flavobacterium</taxon>
    </lineage>
</organism>
<dbReference type="CDD" id="cd00082">
    <property type="entry name" value="HisKA"/>
    <property type="match status" value="1"/>
</dbReference>
<gene>
    <name evidence="18" type="ORF">FBGL_01775</name>
    <name evidence="17" type="ORF">FGL01_00360</name>
    <name evidence="19" type="ORF">SAMN05192550_1707</name>
</gene>
<reference evidence="19 21" key="3">
    <citation type="submission" date="2016-10" db="EMBL/GenBank/DDBJ databases">
        <authorList>
            <person name="Varghese N."/>
            <person name="Submissions S."/>
        </authorList>
    </citation>
    <scope>NUCLEOTIDE SEQUENCE [LARGE SCALE GENOMIC DNA]</scope>
    <source>
        <strain evidence="19 21">Gm-149</strain>
    </source>
</reference>
<dbReference type="CDD" id="cd17546">
    <property type="entry name" value="REC_hyHK_CKI1_RcsC-like"/>
    <property type="match status" value="1"/>
</dbReference>
<dbReference type="EC" id="2.7.13.3" evidence="2"/>
<comment type="subunit">
    <text evidence="9">At low DSF concentrations, interacts with RpfF.</text>
</comment>
<evidence type="ECO:0000256" key="9">
    <source>
        <dbReference type="ARBA" id="ARBA00064003"/>
    </source>
</evidence>
<evidence type="ECO:0000259" key="14">
    <source>
        <dbReference type="PROSITE" id="PS50110"/>
    </source>
</evidence>
<dbReference type="Proteomes" id="UP000182367">
    <property type="component" value="Unassembled WGS sequence"/>
</dbReference>
<dbReference type="STRING" id="551990.SAMN05192550_1707"/>
<dbReference type="Gene3D" id="1.10.287.130">
    <property type="match status" value="1"/>
</dbReference>
<evidence type="ECO:0000313" key="19">
    <source>
        <dbReference type="EMBL" id="SDJ11966.1"/>
    </source>
</evidence>
<dbReference type="FunFam" id="3.30.565.10:FF:000010">
    <property type="entry name" value="Sensor histidine kinase RcsC"/>
    <property type="match status" value="1"/>
</dbReference>
<dbReference type="CDD" id="cd00130">
    <property type="entry name" value="PAS"/>
    <property type="match status" value="3"/>
</dbReference>
<sequence>MKKENISYEELLLKLKNQELKIQEIEKDLAAKNSVLNQVQQNTKASSVLIYSLSIKSDGTLFYSYINGAVEEIYGYNLNQKDNLAALVFKEIPLKDKEHLLNCILSSTISELTPVTIEYSYFHPSKGLVWHAMTATSTMDSEGTIVSCGVVNDITQRILSEQKMNKAKRLYLFISRINQIIVRVQDKKQLFKEVCNVAVEVGKFKMAWIGLIDPITKNIIPVSIAGNEDGYLSNVKTISTDVEQKTGQGPAGIAIRQGNYQVCNSIEDDPIMEPWKEEALKRGFLSLIAIPIKMFDETIGVFLIYAAEKNYFDDEEIKLLDKAASDVVFALELYEKEIMRKKAEEAVGESEQRFHTLTEISPVGIYRTDLTGSTTYVNQRWTQIVGIGFEESLGNGWYFAIHPDDRVKLYNEWKKVTSQRIRSLIEFRFVKPDKSIVWVIGQATPETNTENQIIGFIGTITDITEKKQAEEKFVKTSKKMEAIIQAIPDMMFEIDLEGRIFNYHSSNNDLLLMPPSVFIGKKVVDVLPKEAADICHSALKEAYEKGFSTGKQYTLDLASGKYWFELSLAPMKEDEMKELHFIVISRDVTEQKNTEEALIKNKERYRGLLRNLEAGIVVHDAQGNIIMCNSKASELLGYSIEKLTSRRSGTLQWNFLKEDYSELPVEDYPISQIIEFKLPIKNFPLGIKDVANDSVVWVLVSGFPMLDDEGNIQEVVISFIDVTEQRKMNYEIQKAKEQAEAANKYKTDFLANMSHEIRTPLNGIIGFTSLLMESKLDDIQKEYMLTINESAATLMDIVNDILDFSKIEAGKLELKIEEINLLALINQIISLFQYQASQKQIELKLHIDENVPRFLFTDSLRLKQIIINLIGNAIKFTQKGKIELEVKTVLPLEEGFVNLSFSVKDTGIGIKEQNQARIFHSFVQEDNSISRQFGGTGLGLAISNQLLSLMNSKLELESTYGEGSRFYFTIRLKKSDNQNQLTLQTNEDAMMKNIFGVKKVLIVEDNKINMFLAKTLITKIIPESIIIEARDGDEAIEQYKTQHPDIILMDIQMPNKNGFEATYEIRRIEQDRFTPIIALTAGIFVEEKEECLKSGMNDYVTKPINISDLEAIMFKWLMD</sequence>
<dbReference type="SMART" id="SM00086">
    <property type="entry name" value="PAC"/>
    <property type="match status" value="4"/>
</dbReference>
<feature type="coiled-coil region" evidence="12">
    <location>
        <begin position="1"/>
        <end position="42"/>
    </location>
</feature>
<dbReference type="InterPro" id="IPR011006">
    <property type="entry name" value="CheY-like_superfamily"/>
</dbReference>
<dbReference type="InterPro" id="IPR029016">
    <property type="entry name" value="GAF-like_dom_sf"/>
</dbReference>
<dbReference type="InterPro" id="IPR013656">
    <property type="entry name" value="PAS_4"/>
</dbReference>
<dbReference type="InterPro" id="IPR001610">
    <property type="entry name" value="PAC"/>
</dbReference>
<keyword evidence="4" id="KW-0808">Transferase</keyword>
<dbReference type="Pfam" id="PF08448">
    <property type="entry name" value="PAS_4"/>
    <property type="match status" value="1"/>
</dbReference>
<accession>A0A1B9DYF2</accession>
<evidence type="ECO:0000256" key="11">
    <source>
        <dbReference type="PROSITE-ProRule" id="PRU00169"/>
    </source>
</evidence>
<dbReference type="InterPro" id="IPR001789">
    <property type="entry name" value="Sig_transdc_resp-reg_receiver"/>
</dbReference>
<reference evidence="18" key="2">
    <citation type="submission" date="2016-03" db="EMBL/GenBank/DDBJ databases">
        <authorList>
            <person name="Ploux O."/>
        </authorList>
    </citation>
    <scope>NUCLEOTIDE SEQUENCE</scope>
    <source>
        <strain evidence="18">NBRC 105008</strain>
    </source>
</reference>
<feature type="domain" description="PAC" evidence="16">
    <location>
        <begin position="548"/>
        <end position="600"/>
    </location>
</feature>
<evidence type="ECO:0000256" key="2">
    <source>
        <dbReference type="ARBA" id="ARBA00012438"/>
    </source>
</evidence>
<reference evidence="20" key="1">
    <citation type="submission" date="2016-03" db="EMBL/GenBank/DDBJ databases">
        <title>Draft genome sequence of Paenibacillus glacialis DSM 22343.</title>
        <authorList>
            <person name="Shin S.-K."/>
            <person name="Yi H."/>
        </authorList>
    </citation>
    <scope>NUCLEOTIDE SEQUENCE [LARGE SCALE GENOMIC DNA]</scope>
    <source>
        <strain evidence="20">NBRC 105008</strain>
    </source>
</reference>
<dbReference type="GO" id="GO:0005524">
    <property type="term" value="F:ATP binding"/>
    <property type="evidence" value="ECO:0007669"/>
    <property type="project" value="UniProtKB-KW"/>
</dbReference>
<evidence type="ECO:0000259" key="13">
    <source>
        <dbReference type="PROSITE" id="PS50109"/>
    </source>
</evidence>
<evidence type="ECO:0000256" key="3">
    <source>
        <dbReference type="ARBA" id="ARBA00022553"/>
    </source>
</evidence>
<dbReference type="SUPFAM" id="SSF55781">
    <property type="entry name" value="GAF domain-like"/>
    <property type="match status" value="1"/>
</dbReference>
<feature type="domain" description="PAS" evidence="15">
    <location>
        <begin position="601"/>
        <end position="646"/>
    </location>
</feature>
<dbReference type="EMBL" id="BJVF01000001">
    <property type="protein sequence ID" value="GEL09297.1"/>
    <property type="molecule type" value="Genomic_DNA"/>
</dbReference>
<dbReference type="NCBIfam" id="TIGR00229">
    <property type="entry name" value="sensory_box"/>
    <property type="match status" value="3"/>
</dbReference>
<dbReference type="SUPFAM" id="SSF55874">
    <property type="entry name" value="ATPase domain of HSP90 chaperone/DNA topoisomerase II/histidine kinase"/>
    <property type="match status" value="1"/>
</dbReference>
<evidence type="ECO:0000256" key="7">
    <source>
        <dbReference type="ARBA" id="ARBA00022840"/>
    </source>
</evidence>
<keyword evidence="21" id="KW-1185">Reference proteome</keyword>
<dbReference type="PROSITE" id="PS50110">
    <property type="entry name" value="RESPONSE_REGULATORY"/>
    <property type="match status" value="1"/>
</dbReference>
<dbReference type="Gene3D" id="3.40.50.2300">
    <property type="match status" value="1"/>
</dbReference>
<feature type="domain" description="Histidine kinase" evidence="13">
    <location>
        <begin position="752"/>
        <end position="974"/>
    </location>
</feature>
<dbReference type="FunFam" id="1.10.287.130:FF:000002">
    <property type="entry name" value="Two-component osmosensing histidine kinase"/>
    <property type="match status" value="1"/>
</dbReference>
<keyword evidence="5" id="KW-0547">Nucleotide-binding</keyword>
<dbReference type="SMART" id="SM00091">
    <property type="entry name" value="PAS"/>
    <property type="match status" value="3"/>
</dbReference>
<dbReference type="Pfam" id="PF00072">
    <property type="entry name" value="Response_reg"/>
    <property type="match status" value="1"/>
</dbReference>
<dbReference type="PRINTS" id="PR00344">
    <property type="entry name" value="BCTRLSENSOR"/>
</dbReference>
<evidence type="ECO:0000256" key="4">
    <source>
        <dbReference type="ARBA" id="ARBA00022679"/>
    </source>
</evidence>
<name>A0A1B9DYF2_9FLAO</name>
<evidence type="ECO:0000256" key="8">
    <source>
        <dbReference type="ARBA" id="ARBA00023012"/>
    </source>
</evidence>
<keyword evidence="8" id="KW-0902">Two-component regulatory system</keyword>
<evidence type="ECO:0000256" key="6">
    <source>
        <dbReference type="ARBA" id="ARBA00022777"/>
    </source>
</evidence>
<proteinExistence type="predicted"/>
<dbReference type="PROSITE" id="PS50109">
    <property type="entry name" value="HIS_KIN"/>
    <property type="match status" value="1"/>
</dbReference>
<dbReference type="Pfam" id="PF13185">
    <property type="entry name" value="GAF_2"/>
    <property type="match status" value="1"/>
</dbReference>
<dbReference type="InterPro" id="IPR013655">
    <property type="entry name" value="PAS_fold_3"/>
</dbReference>
<dbReference type="PROSITE" id="PS50112">
    <property type="entry name" value="PAS"/>
    <property type="match status" value="3"/>
</dbReference>
<evidence type="ECO:0000256" key="5">
    <source>
        <dbReference type="ARBA" id="ARBA00022741"/>
    </source>
</evidence>
<dbReference type="InterPro" id="IPR005467">
    <property type="entry name" value="His_kinase_dom"/>
</dbReference>
<feature type="domain" description="PAC" evidence="16">
    <location>
        <begin position="681"/>
        <end position="734"/>
    </location>
</feature>
<feature type="domain" description="PAS" evidence="15">
    <location>
        <begin position="476"/>
        <end position="546"/>
    </location>
</feature>